<dbReference type="RefSeq" id="XP_022251467.1">
    <property type="nucleotide sequence ID" value="XM_022395759.1"/>
</dbReference>
<feature type="domain" description="C2" evidence="4">
    <location>
        <begin position="136"/>
        <end position="263"/>
    </location>
</feature>
<dbReference type="SMART" id="SM00239">
    <property type="entry name" value="C2"/>
    <property type="match status" value="2"/>
</dbReference>
<sequence>MSSYQSSGYATGGGPPSVQCSSKVELHIRCRQLRDMDVLSKSDPMVVLLVQQGGRMIEHNRTENVKNSLNPDFGKAIQIDYFFEEVQNLRFEVYDIDNSTATLNDDDFLGGMDCTLGQIVAGSPFTRPLNSRSGHHLGKSTITVITEELETSNKDILILSFKAHHLDNKDFFGKSDPFLEFRKQGADGNWLLVHRTEVIKNDLNPVWKTFEIRAQSLCSSNPESPVMITCYDYDSDGSHDLIGDCTTTLGQLMEAQSHQVEWPCVNKKKKEKKGKSYKNSGIIILTSCKVTKAYTFLDYILGGTQLNFTVAIDFTASNGDPRDSRSLHFIHSTEPNQYMKGILSVGNVIQDYDSDKMFPALGFGARIPPTWQVSHEFALNFNMNNPFCAGVEGLVEAYRNCLSQIQLYGPTNFAPVINHVAKFAWQAHQQPAPDNYFVLLLLTDGVVTDMDETRRAIVYASQLPMSIIIVGVGQADFSAMNFLDGDDGALRSPEGQPVARDIVQFVPFYRFEKGPYSLLAKEVLAEIPQQLVQYYKMRGNSRNGPTCTSTSSVIKIVLFQHPNIVIYFCWFIYDRLYEAEFV</sequence>
<keyword evidence="5" id="KW-1185">Reference proteome</keyword>
<dbReference type="InterPro" id="IPR036465">
    <property type="entry name" value="vWFA_dom_sf"/>
</dbReference>
<evidence type="ECO:0000256" key="1">
    <source>
        <dbReference type="ARBA" id="ARBA00009048"/>
    </source>
</evidence>
<dbReference type="Pfam" id="PF00168">
    <property type="entry name" value="C2"/>
    <property type="match status" value="2"/>
</dbReference>
<dbReference type="InterPro" id="IPR000008">
    <property type="entry name" value="C2_dom"/>
</dbReference>
<dbReference type="PANTHER" id="PTHR10857">
    <property type="entry name" value="COPINE"/>
    <property type="match status" value="1"/>
</dbReference>
<accession>A0ABM1BJS1</accession>
<proteinExistence type="inferred from homology"/>
<protein>
    <submittedName>
        <fullName evidence="6 7">Copine-3-like isoform X1</fullName>
    </submittedName>
</protein>
<dbReference type="Gene3D" id="2.60.40.150">
    <property type="entry name" value="C2 domain"/>
    <property type="match status" value="2"/>
</dbReference>
<dbReference type="GeneID" id="106467557"/>
<reference evidence="6 7" key="1">
    <citation type="submission" date="2025-05" db="UniProtKB">
        <authorList>
            <consortium name="RefSeq"/>
        </authorList>
    </citation>
    <scope>IDENTIFICATION</scope>
    <source>
        <tissue evidence="6 7">Muscle</tissue>
    </source>
</reference>
<evidence type="ECO:0000256" key="3">
    <source>
        <dbReference type="SAM" id="MobiDB-lite"/>
    </source>
</evidence>
<dbReference type="Pfam" id="PF07002">
    <property type="entry name" value="Copine"/>
    <property type="match status" value="1"/>
</dbReference>
<dbReference type="PANTHER" id="PTHR10857:SF102">
    <property type="entry name" value="C2 DOMAIN-CONTAINING PROTEIN"/>
    <property type="match status" value="1"/>
</dbReference>
<dbReference type="RefSeq" id="XP_013783372.2">
    <property type="nucleotide sequence ID" value="XM_013927918.2"/>
</dbReference>
<evidence type="ECO:0000313" key="5">
    <source>
        <dbReference type="Proteomes" id="UP000694941"/>
    </source>
</evidence>
<keyword evidence="2" id="KW-0677">Repeat</keyword>
<evidence type="ECO:0000256" key="2">
    <source>
        <dbReference type="ARBA" id="ARBA00022737"/>
    </source>
</evidence>
<gene>
    <name evidence="6 7" type="primary">LOC106467557</name>
</gene>
<dbReference type="InterPro" id="IPR037768">
    <property type="entry name" value="C2B_Copine"/>
</dbReference>
<dbReference type="CDD" id="cd04047">
    <property type="entry name" value="C2B_Copine"/>
    <property type="match status" value="1"/>
</dbReference>
<dbReference type="CDD" id="cd04048">
    <property type="entry name" value="C2A_Copine"/>
    <property type="match status" value="1"/>
</dbReference>
<dbReference type="Gene3D" id="3.40.50.410">
    <property type="entry name" value="von Willebrand factor, type A domain"/>
    <property type="match status" value="1"/>
</dbReference>
<dbReference type="PROSITE" id="PS50004">
    <property type="entry name" value="C2"/>
    <property type="match status" value="2"/>
</dbReference>
<evidence type="ECO:0000313" key="7">
    <source>
        <dbReference type="RefSeq" id="XP_022251467.1"/>
    </source>
</evidence>
<evidence type="ECO:0000313" key="6">
    <source>
        <dbReference type="RefSeq" id="XP_013783372.2"/>
    </source>
</evidence>
<dbReference type="InterPro" id="IPR002035">
    <property type="entry name" value="VWF_A"/>
</dbReference>
<feature type="domain" description="C2" evidence="4">
    <location>
        <begin position="12"/>
        <end position="129"/>
    </location>
</feature>
<evidence type="ECO:0000259" key="4">
    <source>
        <dbReference type="PROSITE" id="PS50004"/>
    </source>
</evidence>
<dbReference type="CDD" id="cd01459">
    <property type="entry name" value="vWA_copine_like"/>
    <property type="match status" value="1"/>
</dbReference>
<dbReference type="InterPro" id="IPR010734">
    <property type="entry name" value="Copine_C"/>
</dbReference>
<dbReference type="SMART" id="SM00327">
    <property type="entry name" value="VWA"/>
    <property type="match status" value="1"/>
</dbReference>
<dbReference type="InterPro" id="IPR035892">
    <property type="entry name" value="C2_domain_sf"/>
</dbReference>
<name>A0ABM1BJS1_LIMPO</name>
<dbReference type="Proteomes" id="UP000694941">
    <property type="component" value="Unplaced"/>
</dbReference>
<dbReference type="InterPro" id="IPR045052">
    <property type="entry name" value="Copine"/>
</dbReference>
<dbReference type="SUPFAM" id="SSF49562">
    <property type="entry name" value="C2 domain (Calcium/lipid-binding domain, CaLB)"/>
    <property type="match status" value="2"/>
</dbReference>
<dbReference type="SUPFAM" id="SSF53300">
    <property type="entry name" value="vWA-like"/>
    <property type="match status" value="1"/>
</dbReference>
<organism evidence="5 6">
    <name type="scientific">Limulus polyphemus</name>
    <name type="common">Atlantic horseshoe crab</name>
    <dbReference type="NCBI Taxonomy" id="6850"/>
    <lineage>
        <taxon>Eukaryota</taxon>
        <taxon>Metazoa</taxon>
        <taxon>Ecdysozoa</taxon>
        <taxon>Arthropoda</taxon>
        <taxon>Chelicerata</taxon>
        <taxon>Merostomata</taxon>
        <taxon>Xiphosura</taxon>
        <taxon>Limulidae</taxon>
        <taxon>Limulus</taxon>
    </lineage>
</organism>
<feature type="region of interest" description="Disordered" evidence="3">
    <location>
        <begin position="1"/>
        <end position="20"/>
    </location>
</feature>
<comment type="similarity">
    <text evidence="1">Belongs to the copine family.</text>
</comment>